<accession>D8JVB9</accession>
<name>D8JVB9_HYPDA</name>
<dbReference type="Proteomes" id="UP000002033">
    <property type="component" value="Chromosome"/>
</dbReference>
<dbReference type="STRING" id="582899.Hden_2978"/>
<dbReference type="InterPro" id="IPR054612">
    <property type="entry name" value="Phage_capsid-like_C"/>
</dbReference>
<dbReference type="eggNOG" id="COG4653">
    <property type="taxonomic scope" value="Bacteria"/>
</dbReference>
<reference evidence="5" key="1">
    <citation type="journal article" date="2011" name="J. Bacteriol.">
        <title>Genome sequences of eight morphologically diverse alphaproteobacteria.</title>
        <authorList>
            <consortium name="US DOE Joint Genome Institute"/>
            <person name="Brown P.J."/>
            <person name="Kysela D.T."/>
            <person name="Buechlein A."/>
            <person name="Hemmerich C."/>
            <person name="Brun Y.V."/>
        </authorList>
    </citation>
    <scope>NUCLEOTIDE SEQUENCE [LARGE SCALE GENOMIC DNA]</scope>
    <source>
        <strain evidence="5">ATCC 51888 / DSM 1869 / NCIB 11706 / TK 0415</strain>
    </source>
</reference>
<feature type="domain" description="Phage capsid-like C-terminal" evidence="3">
    <location>
        <begin position="203"/>
        <end position="498"/>
    </location>
</feature>
<evidence type="ECO:0000256" key="1">
    <source>
        <dbReference type="ARBA" id="ARBA00004328"/>
    </source>
</evidence>
<organism evidence="4 5">
    <name type="scientific">Hyphomicrobium denitrificans (strain ATCC 51888 / DSM 1869 / NCIMB 11706 / TK 0415)</name>
    <dbReference type="NCBI Taxonomy" id="582899"/>
    <lineage>
        <taxon>Bacteria</taxon>
        <taxon>Pseudomonadati</taxon>
        <taxon>Pseudomonadota</taxon>
        <taxon>Alphaproteobacteria</taxon>
        <taxon>Hyphomicrobiales</taxon>
        <taxon>Hyphomicrobiaceae</taxon>
        <taxon>Hyphomicrobium</taxon>
    </lineage>
</organism>
<dbReference type="NCBIfam" id="TIGR01554">
    <property type="entry name" value="major_cap_HK97"/>
    <property type="match status" value="1"/>
</dbReference>
<comment type="subcellular location">
    <subcellularLocation>
        <location evidence="1">Virion</location>
    </subcellularLocation>
</comment>
<evidence type="ECO:0000256" key="2">
    <source>
        <dbReference type="SAM" id="MobiDB-lite"/>
    </source>
</evidence>
<dbReference type="HOGENOM" id="CLU_041417_0_0_5"/>
<proteinExistence type="predicted"/>
<dbReference type="RefSeq" id="WP_013216932.1">
    <property type="nucleotide sequence ID" value="NC_014313.1"/>
</dbReference>
<dbReference type="Pfam" id="PF05065">
    <property type="entry name" value="Phage_capsid"/>
    <property type="match status" value="1"/>
</dbReference>
<dbReference type="InterPro" id="IPR024455">
    <property type="entry name" value="Phage_capsid"/>
</dbReference>
<dbReference type="SUPFAM" id="SSF56563">
    <property type="entry name" value="Major capsid protein gp5"/>
    <property type="match status" value="1"/>
</dbReference>
<sequence>MDTNVELAPASARLDEPQLETRAGQPGRPTPAAPAVVTRRAVDPSQIAHQVERQGRQINRVARTLTRNEANRRLHELKQRGIEMLRETADRRARDARRGKRDVLNDIKITRINRGIDDVERRELQQLRQENARLTRITARPRLDVRGANSASRLSQLQRLHQAATRHYLLTGETQFRGHSLRDLERQSAPNARQAWGGSNPDGGFLVLPEQDKGPIEKLLAEVVPMRQYAQVISINGYTYRKPIRTSTPGAKWGDQLTAPADNNGTPKFALLDWPAHDLYADPIVSQDMLEDSEYPIEQEISDACVEDFSLTEGESFIGGDGNMKPFGFLGYGADKYVPNANWVFGKVGYAKTGVSGGFPVPTGQTGSGDPVMQLPYTMKAAYRQNAKWMLNRMSIGACRTLKDAEGRYIWINANLVEGQPATLDGREVIEAEQMPDIAPDSFGIALADWEKAYVIVDRSGMSVVRDQFTQYPNVMFRTRKRVGGGIKNFEAIKLLKFST</sequence>
<evidence type="ECO:0000259" key="3">
    <source>
        <dbReference type="Pfam" id="PF05065"/>
    </source>
</evidence>
<dbReference type="AlphaFoldDB" id="D8JVB9"/>
<evidence type="ECO:0000313" key="4">
    <source>
        <dbReference type="EMBL" id="ADJ24773.1"/>
    </source>
</evidence>
<dbReference type="OrthoDB" id="9786516at2"/>
<feature type="region of interest" description="Disordered" evidence="2">
    <location>
        <begin position="1"/>
        <end position="34"/>
    </location>
</feature>
<evidence type="ECO:0000313" key="5">
    <source>
        <dbReference type="Proteomes" id="UP000002033"/>
    </source>
</evidence>
<keyword evidence="5" id="KW-1185">Reference proteome</keyword>
<gene>
    <name evidence="4" type="ordered locus">Hden_2978</name>
</gene>
<protein>
    <submittedName>
        <fullName evidence="4">Phage major capsid protein, HK97 family</fullName>
    </submittedName>
</protein>
<dbReference type="EMBL" id="CP002083">
    <property type="protein sequence ID" value="ADJ24773.1"/>
    <property type="molecule type" value="Genomic_DNA"/>
</dbReference>
<dbReference type="KEGG" id="hdn:Hden_2978"/>
<dbReference type="Gene3D" id="3.30.2320.10">
    <property type="entry name" value="hypothetical protein PF0899 domain"/>
    <property type="match status" value="1"/>
</dbReference>